<dbReference type="AlphaFoldDB" id="G2G3P1"/>
<dbReference type="CDD" id="cd07905">
    <property type="entry name" value="Adenylation_DNA_ligase_LigC"/>
    <property type="match status" value="1"/>
</dbReference>
<keyword evidence="7" id="KW-1185">Reference proteome</keyword>
<reference evidence="6 7" key="1">
    <citation type="submission" date="2011-08" db="EMBL/GenBank/DDBJ databases">
        <authorList>
            <person name="Lin Y."/>
            <person name="Hao X."/>
            <person name="Johnstone L."/>
            <person name="Miller S.J."/>
            <person name="Wei G."/>
            <person name="Rensing C."/>
        </authorList>
    </citation>
    <scope>NUCLEOTIDE SEQUENCE [LARGE SCALE GENOMIC DNA]</scope>
    <source>
        <strain evidence="6 7">K42</strain>
    </source>
</reference>
<gene>
    <name evidence="6" type="ORF">SZN_00460</name>
</gene>
<dbReference type="GO" id="GO:0003910">
    <property type="term" value="F:DNA ligase (ATP) activity"/>
    <property type="evidence" value="ECO:0007669"/>
    <property type="project" value="InterPro"/>
</dbReference>
<evidence type="ECO:0000256" key="1">
    <source>
        <dbReference type="ARBA" id="ARBA00022598"/>
    </source>
</evidence>
<dbReference type="Proteomes" id="UP000004217">
    <property type="component" value="Unassembled WGS sequence"/>
</dbReference>
<feature type="domain" description="ATP-dependent DNA ligase family profile" evidence="5">
    <location>
        <begin position="19"/>
        <end position="194"/>
    </location>
</feature>
<dbReference type="EMBL" id="AGBF01000001">
    <property type="protein sequence ID" value="EGX61787.1"/>
    <property type="molecule type" value="Genomic_DNA"/>
</dbReference>
<evidence type="ECO:0000313" key="7">
    <source>
        <dbReference type="Proteomes" id="UP000004217"/>
    </source>
</evidence>
<evidence type="ECO:0000256" key="4">
    <source>
        <dbReference type="ARBA" id="ARBA00023204"/>
    </source>
</evidence>
<keyword evidence="2" id="KW-0235">DNA replication</keyword>
<dbReference type="PANTHER" id="PTHR47810">
    <property type="entry name" value="DNA LIGASE"/>
    <property type="match status" value="1"/>
</dbReference>
<name>G2G3P1_9ACTN</name>
<dbReference type="Gene3D" id="3.30.1490.70">
    <property type="match status" value="1"/>
</dbReference>
<dbReference type="Pfam" id="PF01068">
    <property type="entry name" value="DNA_ligase_A_M"/>
    <property type="match status" value="1"/>
</dbReference>
<dbReference type="GO" id="GO:0006260">
    <property type="term" value="P:DNA replication"/>
    <property type="evidence" value="ECO:0007669"/>
    <property type="project" value="UniProtKB-KW"/>
</dbReference>
<evidence type="ECO:0000256" key="2">
    <source>
        <dbReference type="ARBA" id="ARBA00022705"/>
    </source>
</evidence>
<dbReference type="InterPro" id="IPR050326">
    <property type="entry name" value="NAD_dep_DNA_ligaseB"/>
</dbReference>
<dbReference type="Gene3D" id="3.30.470.30">
    <property type="entry name" value="DNA ligase/mRNA capping enzyme"/>
    <property type="match status" value="1"/>
</dbReference>
<organism evidence="6 7">
    <name type="scientific">Streptomyces zinciresistens K42</name>
    <dbReference type="NCBI Taxonomy" id="700597"/>
    <lineage>
        <taxon>Bacteria</taxon>
        <taxon>Bacillati</taxon>
        <taxon>Actinomycetota</taxon>
        <taxon>Actinomycetes</taxon>
        <taxon>Kitasatosporales</taxon>
        <taxon>Streptomycetaceae</taxon>
        <taxon>Streptomyces</taxon>
    </lineage>
</organism>
<dbReference type="InterPro" id="IPR012310">
    <property type="entry name" value="DNA_ligase_ATP-dep_cent"/>
</dbReference>
<keyword evidence="3" id="KW-0227">DNA damage</keyword>
<dbReference type="GO" id="GO:0005524">
    <property type="term" value="F:ATP binding"/>
    <property type="evidence" value="ECO:0007669"/>
    <property type="project" value="InterPro"/>
</dbReference>
<keyword evidence="1 6" id="KW-0436">Ligase</keyword>
<sequence>MDFPVQVAEAEMASELPAGAGWAFEWKFDGDRVVLWRGASGVRLQSRSGRDVTAAWPDLAAAGMALRPGTVLDGECVIWRGGRVDFGAVRSRASSSPARAAELAERLPASLPVWDVLMHPELGDVRGRPWRERRALLVDLVAELDGPPIQAVPVTEDASTAREWITALQPRGIEGVVCKRVGSPYRPGRIWVKVRAAVPADAVIVGYAGPVTRPRTVALRLPSGAVRFSRPLTAALSAEVAAHVRRTGGARGRRVLDGVPYSGCAELAAEVEAGTTRHPTVTVRRVRPDLL</sequence>
<dbReference type="InterPro" id="IPR044119">
    <property type="entry name" value="Adenylation_LigC-like"/>
</dbReference>
<dbReference type="InterPro" id="IPR016059">
    <property type="entry name" value="DNA_ligase_ATP-dep_CS"/>
</dbReference>
<dbReference type="PANTHER" id="PTHR47810:SF1">
    <property type="entry name" value="DNA LIGASE B"/>
    <property type="match status" value="1"/>
</dbReference>
<keyword evidence="4" id="KW-0234">DNA repair</keyword>
<accession>G2G3P1</accession>
<evidence type="ECO:0000313" key="6">
    <source>
        <dbReference type="EMBL" id="EGX61787.1"/>
    </source>
</evidence>
<comment type="caution">
    <text evidence="6">The sequence shown here is derived from an EMBL/GenBank/DDBJ whole genome shotgun (WGS) entry which is preliminary data.</text>
</comment>
<evidence type="ECO:0000259" key="5">
    <source>
        <dbReference type="Pfam" id="PF01068"/>
    </source>
</evidence>
<dbReference type="PROSITE" id="PS00697">
    <property type="entry name" value="DNA_LIGASE_A1"/>
    <property type="match status" value="1"/>
</dbReference>
<protein>
    <submittedName>
        <fullName evidence="6">DNA ligase</fullName>
    </submittedName>
</protein>
<evidence type="ECO:0000256" key="3">
    <source>
        <dbReference type="ARBA" id="ARBA00022763"/>
    </source>
</evidence>
<dbReference type="GO" id="GO:0006281">
    <property type="term" value="P:DNA repair"/>
    <property type="evidence" value="ECO:0007669"/>
    <property type="project" value="UniProtKB-KW"/>
</dbReference>
<dbReference type="GO" id="GO:0006310">
    <property type="term" value="P:DNA recombination"/>
    <property type="evidence" value="ECO:0007669"/>
    <property type="project" value="InterPro"/>
</dbReference>
<dbReference type="SUPFAM" id="SSF56091">
    <property type="entry name" value="DNA ligase/mRNA capping enzyme, catalytic domain"/>
    <property type="match status" value="1"/>
</dbReference>
<dbReference type="PATRIC" id="fig|700597.3.peg.85"/>
<proteinExistence type="predicted"/>